<comment type="caution">
    <text evidence="7">The sequence shown here is derived from an EMBL/GenBank/DDBJ whole genome shotgun (WGS) entry which is preliminary data.</text>
</comment>
<dbReference type="InterPro" id="IPR002994">
    <property type="entry name" value="Surf1/Shy1"/>
</dbReference>
<evidence type="ECO:0000256" key="1">
    <source>
        <dbReference type="ARBA" id="ARBA00004370"/>
    </source>
</evidence>
<keyword evidence="3 6" id="KW-0812">Transmembrane</keyword>
<evidence type="ECO:0000256" key="3">
    <source>
        <dbReference type="ARBA" id="ARBA00022692"/>
    </source>
</evidence>
<evidence type="ECO:0000256" key="5">
    <source>
        <dbReference type="ARBA" id="ARBA00023136"/>
    </source>
</evidence>
<keyword evidence="8" id="KW-1185">Reference proteome</keyword>
<protein>
    <recommendedName>
        <fullName evidence="6">SURF1-like protein</fullName>
    </recommendedName>
</protein>
<keyword evidence="4 6" id="KW-1133">Transmembrane helix</keyword>
<sequence length="261" mass="29206">MNTSPNIMERRRFPWVMLILGSIVFFILIALGTWQVERLQWKENLLAEIEQRTHTPPASLTEIESLWVEKHDIDYRPVTVTGQFLHGQERHYFATFAGMSGFYVYAPLQMIDGRIIFVNRGFVPYDKKEPSSRGSSIEGPVAVKGLARNPLDAKPSSIVPDNDLKANIYYWKDLPVMAAQSGVPTDKLVPFFIDADKTPNPGGLPIGGVTIIDLPNSHLQYAVTWYGLAATLLAIAGISVWRRTHPKEEPVQSNSSGLTSR</sequence>
<reference evidence="7 8" key="1">
    <citation type="submission" date="2023-07" db="EMBL/GenBank/DDBJ databases">
        <title>Comparative genomics of wheat-associated soil bacteria to identify genetic determinants of phenazine resistance.</title>
        <authorList>
            <person name="Mouncey N."/>
        </authorList>
    </citation>
    <scope>NUCLEOTIDE SEQUENCE [LARGE SCALE GENOMIC DNA]</scope>
    <source>
        <strain evidence="7 8">W4I11</strain>
    </source>
</reference>
<dbReference type="PROSITE" id="PS50895">
    <property type="entry name" value="SURF1"/>
    <property type="match status" value="1"/>
</dbReference>
<feature type="transmembrane region" description="Helical" evidence="6">
    <location>
        <begin position="12"/>
        <end position="34"/>
    </location>
</feature>
<keyword evidence="5 6" id="KW-0472">Membrane</keyword>
<proteinExistence type="inferred from homology"/>
<organism evidence="7 8">
    <name type="scientific">Phyllobacterium ifriqiyense</name>
    <dbReference type="NCBI Taxonomy" id="314238"/>
    <lineage>
        <taxon>Bacteria</taxon>
        <taxon>Pseudomonadati</taxon>
        <taxon>Pseudomonadota</taxon>
        <taxon>Alphaproteobacteria</taxon>
        <taxon>Hyphomicrobiales</taxon>
        <taxon>Phyllobacteriaceae</taxon>
        <taxon>Phyllobacterium</taxon>
    </lineage>
</organism>
<dbReference type="PANTHER" id="PTHR23427:SF2">
    <property type="entry name" value="SURFEIT LOCUS PROTEIN 1"/>
    <property type="match status" value="1"/>
</dbReference>
<dbReference type="PANTHER" id="PTHR23427">
    <property type="entry name" value="SURFEIT LOCUS PROTEIN"/>
    <property type="match status" value="1"/>
</dbReference>
<dbReference type="RefSeq" id="WP_307283349.1">
    <property type="nucleotide sequence ID" value="NZ_JAUSZT010000003.1"/>
</dbReference>
<evidence type="ECO:0000256" key="4">
    <source>
        <dbReference type="ARBA" id="ARBA00022989"/>
    </source>
</evidence>
<dbReference type="Pfam" id="PF02104">
    <property type="entry name" value="SURF1"/>
    <property type="match status" value="1"/>
</dbReference>
<evidence type="ECO:0000313" key="7">
    <source>
        <dbReference type="EMBL" id="MDQ0998412.1"/>
    </source>
</evidence>
<comment type="similarity">
    <text evidence="2 6">Belongs to the SURF1 family.</text>
</comment>
<dbReference type="EMBL" id="JAUSZT010000003">
    <property type="protein sequence ID" value="MDQ0998412.1"/>
    <property type="molecule type" value="Genomic_DNA"/>
</dbReference>
<name>A0ABU0SCC0_9HYPH</name>
<feature type="transmembrane region" description="Helical" evidence="6">
    <location>
        <begin position="223"/>
        <end position="241"/>
    </location>
</feature>
<accession>A0ABU0SCC0</accession>
<evidence type="ECO:0000256" key="6">
    <source>
        <dbReference type="RuleBase" id="RU363076"/>
    </source>
</evidence>
<dbReference type="Proteomes" id="UP001237780">
    <property type="component" value="Unassembled WGS sequence"/>
</dbReference>
<evidence type="ECO:0000313" key="8">
    <source>
        <dbReference type="Proteomes" id="UP001237780"/>
    </source>
</evidence>
<gene>
    <name evidence="7" type="ORF">QFZ34_003594</name>
</gene>
<evidence type="ECO:0000256" key="2">
    <source>
        <dbReference type="ARBA" id="ARBA00007165"/>
    </source>
</evidence>
<comment type="subcellular location">
    <subcellularLocation>
        <location evidence="6">Cell membrane</location>
        <topology evidence="6">Multi-pass membrane protein</topology>
    </subcellularLocation>
    <subcellularLocation>
        <location evidence="1">Membrane</location>
    </subcellularLocation>
</comment>
<dbReference type="CDD" id="cd06662">
    <property type="entry name" value="SURF1"/>
    <property type="match status" value="1"/>
</dbReference>
<dbReference type="InterPro" id="IPR045214">
    <property type="entry name" value="Surf1/Surf4"/>
</dbReference>
<keyword evidence="6" id="KW-1003">Cell membrane</keyword>